<name>A0A1W0X6Q8_HYPEX</name>
<feature type="compositionally biased region" description="Low complexity" evidence="8">
    <location>
        <begin position="49"/>
        <end position="58"/>
    </location>
</feature>
<dbReference type="OrthoDB" id="6609348at2759"/>
<keyword evidence="6" id="KW-0378">Hydrolase</keyword>
<comment type="caution">
    <text evidence="10">The sequence shown here is derived from an EMBL/GenBank/DDBJ whole genome shotgun (WGS) entry which is preliminary data.</text>
</comment>
<organism evidence="10 11">
    <name type="scientific">Hypsibius exemplaris</name>
    <name type="common">Freshwater tardigrade</name>
    <dbReference type="NCBI Taxonomy" id="2072580"/>
    <lineage>
        <taxon>Eukaryota</taxon>
        <taxon>Metazoa</taxon>
        <taxon>Ecdysozoa</taxon>
        <taxon>Tardigrada</taxon>
        <taxon>Eutardigrada</taxon>
        <taxon>Parachela</taxon>
        <taxon>Hypsibioidea</taxon>
        <taxon>Hypsibiidae</taxon>
        <taxon>Hypsibius</taxon>
    </lineage>
</organism>
<proteinExistence type="inferred from homology"/>
<dbReference type="GO" id="GO:0004518">
    <property type="term" value="F:nuclease activity"/>
    <property type="evidence" value="ECO:0007669"/>
    <property type="project" value="UniProtKB-KW"/>
</dbReference>
<evidence type="ECO:0000313" key="10">
    <source>
        <dbReference type="EMBL" id="OQV23002.1"/>
    </source>
</evidence>
<keyword evidence="4" id="KW-0540">Nuclease</keyword>
<evidence type="ECO:0000256" key="6">
    <source>
        <dbReference type="ARBA" id="ARBA00022801"/>
    </source>
</evidence>
<evidence type="ECO:0000256" key="2">
    <source>
        <dbReference type="ARBA" id="ARBA00004123"/>
    </source>
</evidence>
<dbReference type="PANTHER" id="PTHR22930:SF85">
    <property type="entry name" value="GH03217P-RELATED"/>
    <property type="match status" value="1"/>
</dbReference>
<dbReference type="InterPro" id="IPR027806">
    <property type="entry name" value="HARBI1_dom"/>
</dbReference>
<sequence>MCKPDDPNFRQLILQRLEVHAQAQKIRDFIYTKSDDSSSSDDDQSINGSDLSSSSSDSSDSDNEFVPSVPLARALISSQRYLAPRKAVRKNTFAMEGLFELDDKRFRQDIRMSKVAFFSLLHRLQEHPVFQNNSLCPQSPVKLQLAVALYRFGSFGSSASLGKIARHFGISEGSVHLYTERSLVAILSLEEALVRWYSDEEKKEIKRRIKETSGFPNCVGYVDGTLAVFGMKPTLNGEDYHSRKSRYGLSVLIVCDDDRRIRYIFTGFCGSVHDNRVFKESKLGRQPHRFLQNGEYFLADSGYRTTETVVASFKKPAANLSENSRFNRRLAGERIPIEHCNGIFKGRFPCLRGLPLKIKTGADHRRAIYWIRQQIEILAWRITTKLDGTSEN</sequence>
<dbReference type="EMBL" id="MTYJ01000014">
    <property type="protein sequence ID" value="OQV23002.1"/>
    <property type="molecule type" value="Genomic_DNA"/>
</dbReference>
<dbReference type="PANTHER" id="PTHR22930">
    <property type="match status" value="1"/>
</dbReference>
<evidence type="ECO:0000256" key="1">
    <source>
        <dbReference type="ARBA" id="ARBA00001968"/>
    </source>
</evidence>
<evidence type="ECO:0000256" key="3">
    <source>
        <dbReference type="ARBA" id="ARBA00006958"/>
    </source>
</evidence>
<gene>
    <name evidence="10" type="ORF">BV898_03052</name>
</gene>
<dbReference type="InterPro" id="IPR045249">
    <property type="entry name" value="HARBI1-like"/>
</dbReference>
<comment type="similarity">
    <text evidence="3">Belongs to the HARBI1 family.</text>
</comment>
<protein>
    <recommendedName>
        <fullName evidence="9">DDE Tnp4 domain-containing protein</fullName>
    </recommendedName>
</protein>
<dbReference type="Proteomes" id="UP000192578">
    <property type="component" value="Unassembled WGS sequence"/>
</dbReference>
<reference evidence="11" key="1">
    <citation type="submission" date="2017-01" db="EMBL/GenBank/DDBJ databases">
        <title>Comparative genomics of anhydrobiosis in the tardigrade Hypsibius dujardini.</title>
        <authorList>
            <person name="Yoshida Y."/>
            <person name="Koutsovoulos G."/>
            <person name="Laetsch D."/>
            <person name="Stevens L."/>
            <person name="Kumar S."/>
            <person name="Horikawa D."/>
            <person name="Ishino K."/>
            <person name="Komine S."/>
            <person name="Tomita M."/>
            <person name="Blaxter M."/>
            <person name="Arakawa K."/>
        </authorList>
    </citation>
    <scope>NUCLEOTIDE SEQUENCE [LARGE SCALE GENOMIC DNA]</scope>
    <source>
        <strain evidence="11">Z151</strain>
    </source>
</reference>
<evidence type="ECO:0000256" key="7">
    <source>
        <dbReference type="ARBA" id="ARBA00023242"/>
    </source>
</evidence>
<keyword evidence="11" id="KW-1185">Reference proteome</keyword>
<feature type="region of interest" description="Disordered" evidence="8">
    <location>
        <begin position="32"/>
        <end position="65"/>
    </location>
</feature>
<evidence type="ECO:0000313" key="11">
    <source>
        <dbReference type="Proteomes" id="UP000192578"/>
    </source>
</evidence>
<dbReference type="Pfam" id="PF13359">
    <property type="entry name" value="DDE_Tnp_4"/>
    <property type="match status" value="1"/>
</dbReference>
<accession>A0A1W0X6Q8</accession>
<evidence type="ECO:0000259" key="9">
    <source>
        <dbReference type="Pfam" id="PF13359"/>
    </source>
</evidence>
<comment type="cofactor">
    <cofactor evidence="1">
        <name>a divalent metal cation</name>
        <dbReference type="ChEBI" id="CHEBI:60240"/>
    </cofactor>
</comment>
<comment type="subcellular location">
    <subcellularLocation>
        <location evidence="2">Nucleus</location>
    </subcellularLocation>
</comment>
<evidence type="ECO:0000256" key="8">
    <source>
        <dbReference type="SAM" id="MobiDB-lite"/>
    </source>
</evidence>
<dbReference type="GO" id="GO:0005634">
    <property type="term" value="C:nucleus"/>
    <property type="evidence" value="ECO:0007669"/>
    <property type="project" value="UniProtKB-SubCell"/>
</dbReference>
<dbReference type="AlphaFoldDB" id="A0A1W0X6Q8"/>
<feature type="domain" description="DDE Tnp4" evidence="9">
    <location>
        <begin position="222"/>
        <end position="358"/>
    </location>
</feature>
<dbReference type="GO" id="GO:0046872">
    <property type="term" value="F:metal ion binding"/>
    <property type="evidence" value="ECO:0007669"/>
    <property type="project" value="UniProtKB-KW"/>
</dbReference>
<keyword evidence="5" id="KW-0479">Metal-binding</keyword>
<evidence type="ECO:0000256" key="4">
    <source>
        <dbReference type="ARBA" id="ARBA00022722"/>
    </source>
</evidence>
<dbReference type="GO" id="GO:0016787">
    <property type="term" value="F:hydrolase activity"/>
    <property type="evidence" value="ECO:0007669"/>
    <property type="project" value="UniProtKB-KW"/>
</dbReference>
<evidence type="ECO:0000256" key="5">
    <source>
        <dbReference type="ARBA" id="ARBA00022723"/>
    </source>
</evidence>
<keyword evidence="7" id="KW-0539">Nucleus</keyword>